<dbReference type="Pfam" id="PF00512">
    <property type="entry name" value="HisKA"/>
    <property type="match status" value="1"/>
</dbReference>
<feature type="transmembrane region" description="Helical" evidence="9">
    <location>
        <begin position="7"/>
        <end position="26"/>
    </location>
</feature>
<organism evidence="12 13">
    <name type="scientific">Paenibacillus bovis</name>
    <dbReference type="NCBI Taxonomy" id="1616788"/>
    <lineage>
        <taxon>Bacteria</taxon>
        <taxon>Bacillati</taxon>
        <taxon>Bacillota</taxon>
        <taxon>Bacilli</taxon>
        <taxon>Bacillales</taxon>
        <taxon>Paenibacillaceae</taxon>
        <taxon>Paenibacillus</taxon>
    </lineage>
</organism>
<dbReference type="PROSITE" id="PS50112">
    <property type="entry name" value="PAS"/>
    <property type="match status" value="1"/>
</dbReference>
<evidence type="ECO:0000256" key="8">
    <source>
        <dbReference type="ARBA" id="ARBA00023012"/>
    </source>
</evidence>
<dbReference type="SUPFAM" id="SSF47384">
    <property type="entry name" value="Homodimeric domain of signal transducing histidine kinase"/>
    <property type="match status" value="1"/>
</dbReference>
<evidence type="ECO:0000256" key="3">
    <source>
        <dbReference type="ARBA" id="ARBA00022553"/>
    </source>
</evidence>
<dbReference type="InterPro" id="IPR005467">
    <property type="entry name" value="His_kinase_dom"/>
</dbReference>
<evidence type="ECO:0000313" key="13">
    <source>
        <dbReference type="Proteomes" id="UP000078148"/>
    </source>
</evidence>
<dbReference type="CDD" id="cd00130">
    <property type="entry name" value="PAS"/>
    <property type="match status" value="1"/>
</dbReference>
<dbReference type="InterPro" id="IPR036097">
    <property type="entry name" value="HisK_dim/P_sf"/>
</dbReference>
<evidence type="ECO:0000256" key="7">
    <source>
        <dbReference type="ARBA" id="ARBA00022840"/>
    </source>
</evidence>
<dbReference type="InterPro" id="IPR036890">
    <property type="entry name" value="HATPase_C_sf"/>
</dbReference>
<feature type="transmembrane region" description="Helical" evidence="9">
    <location>
        <begin position="46"/>
        <end position="65"/>
    </location>
</feature>
<feature type="domain" description="Histidine kinase" evidence="10">
    <location>
        <begin position="360"/>
        <end position="565"/>
    </location>
</feature>
<keyword evidence="9" id="KW-1133">Transmembrane helix</keyword>
<dbReference type="KEGG" id="pbv:AR543_05355"/>
<dbReference type="GO" id="GO:0005524">
    <property type="term" value="F:ATP binding"/>
    <property type="evidence" value="ECO:0007669"/>
    <property type="project" value="UniProtKB-KW"/>
</dbReference>
<evidence type="ECO:0000256" key="4">
    <source>
        <dbReference type="ARBA" id="ARBA00022679"/>
    </source>
</evidence>
<comment type="catalytic activity">
    <reaction evidence="1">
        <text>ATP + protein L-histidine = ADP + protein N-phospho-L-histidine.</text>
        <dbReference type="EC" id="2.7.13.3"/>
    </reaction>
</comment>
<keyword evidence="9" id="KW-0812">Transmembrane</keyword>
<feature type="domain" description="PAS" evidence="11">
    <location>
        <begin position="218"/>
        <end position="287"/>
    </location>
</feature>
<feature type="transmembrane region" description="Helical" evidence="9">
    <location>
        <begin position="77"/>
        <end position="102"/>
    </location>
</feature>
<dbReference type="PRINTS" id="PR00344">
    <property type="entry name" value="BCTRLSENSOR"/>
</dbReference>
<reference evidence="12 13" key="2">
    <citation type="journal article" date="2016" name="Int. J. Syst. Evol. Microbiol.">
        <title>Paenibacillus bovis sp. nov., isolated from raw yak (Bos grunniens) milk.</title>
        <authorList>
            <person name="Gao C."/>
            <person name="Han J."/>
            <person name="Liu Z."/>
            <person name="Xu X."/>
            <person name="Hang F."/>
            <person name="Wu Z."/>
        </authorList>
    </citation>
    <scope>NUCLEOTIDE SEQUENCE [LARGE SCALE GENOMIC DNA]</scope>
    <source>
        <strain evidence="12 13">BD3526</strain>
    </source>
</reference>
<dbReference type="PANTHER" id="PTHR43065:SF46">
    <property type="entry name" value="C4-DICARBOXYLATE TRANSPORT SENSOR PROTEIN DCTB"/>
    <property type="match status" value="1"/>
</dbReference>
<dbReference type="GO" id="GO:0000155">
    <property type="term" value="F:phosphorelay sensor kinase activity"/>
    <property type="evidence" value="ECO:0007669"/>
    <property type="project" value="InterPro"/>
</dbReference>
<dbReference type="PANTHER" id="PTHR43065">
    <property type="entry name" value="SENSOR HISTIDINE KINASE"/>
    <property type="match status" value="1"/>
</dbReference>
<dbReference type="EMBL" id="CP013023">
    <property type="protein sequence ID" value="ANF98644.1"/>
    <property type="molecule type" value="Genomic_DNA"/>
</dbReference>
<dbReference type="AlphaFoldDB" id="A0A172ZLW4"/>
<dbReference type="SUPFAM" id="SSF55785">
    <property type="entry name" value="PYP-like sensor domain (PAS domain)"/>
    <property type="match status" value="1"/>
</dbReference>
<evidence type="ECO:0000259" key="11">
    <source>
        <dbReference type="PROSITE" id="PS50112"/>
    </source>
</evidence>
<evidence type="ECO:0000256" key="2">
    <source>
        <dbReference type="ARBA" id="ARBA00012438"/>
    </source>
</evidence>
<keyword evidence="7" id="KW-0067">ATP-binding</keyword>
<keyword evidence="13" id="KW-1185">Reference proteome</keyword>
<dbReference type="SUPFAM" id="SSF55874">
    <property type="entry name" value="ATPase domain of HSP90 chaperone/DNA topoisomerase II/histidine kinase"/>
    <property type="match status" value="1"/>
</dbReference>
<feature type="transmembrane region" description="Helical" evidence="9">
    <location>
        <begin position="146"/>
        <end position="166"/>
    </location>
</feature>
<protein>
    <recommendedName>
        <fullName evidence="2">histidine kinase</fullName>
        <ecNumber evidence="2">2.7.13.3</ecNumber>
    </recommendedName>
</protein>
<dbReference type="InterPro" id="IPR000014">
    <property type="entry name" value="PAS"/>
</dbReference>
<sequence>MIIAVKEILLQMLAVGSAVFLFSNIVERSGDDSLHSVRLTWRGYSPILVLSSAFSIVICWILSIYSAITLEIQMSLVAMVIGVLYIGAARGVLLLVLETIMYLMLGSGSGVVDFLVHSGVLLYPAAALCSSMFLQSSLRKKRLITGLLILLSAILTMLAAGLRMRLHNLDTATWWVILFIVGAAIVAGSYSIQAIERIMERKQLNQQMLNLSNRVITEAEKLRQIMNVAPMMITSIDADGQITAINENALQILRRSIPDITRETALNINLLRLDSDKVTSGLQRTIEIIRRLPEEQHIHSELMRLDYGTFYISIAPIHQLPDHRLTGTVIIAQDITEVERLRNELSHVEQLSLVGKMAASITHEIRNPMAVVRGFLQLMREKSPSSLDHYYLIVMDELDRANSIINDFLSLAQNRIVEKQLYNLHSIIEELLPLLWADANLRGQSITFIPGQNVPRLDLNSKEIKQLILNLARNGMEAMEDKGELIIETEATASEVIMRIRDTGPGIPQEKLDKLFEPFYTTKSKGTGLGLSLCLSIVERHQGRIVVDSVEGEGTTFSVIFSHSFGSKEAESEEPV</sequence>
<dbReference type="PROSITE" id="PS50109">
    <property type="entry name" value="HIS_KIN"/>
    <property type="match status" value="1"/>
</dbReference>
<dbReference type="CDD" id="cd00082">
    <property type="entry name" value="HisKA"/>
    <property type="match status" value="1"/>
</dbReference>
<dbReference type="InterPro" id="IPR004358">
    <property type="entry name" value="Sig_transdc_His_kin-like_C"/>
</dbReference>
<reference evidence="13" key="1">
    <citation type="submission" date="2015-10" db="EMBL/GenBank/DDBJ databases">
        <title>Genome of Paenibacillus bovis sp. nov.</title>
        <authorList>
            <person name="Wu Z."/>
            <person name="Gao C."/>
            <person name="Liu Z."/>
            <person name="Zheng H."/>
        </authorList>
    </citation>
    <scope>NUCLEOTIDE SEQUENCE [LARGE SCALE GENOMIC DNA]</scope>
    <source>
        <strain evidence="13">BD3526</strain>
    </source>
</reference>
<feature type="transmembrane region" description="Helical" evidence="9">
    <location>
        <begin position="172"/>
        <end position="192"/>
    </location>
</feature>
<dbReference type="Pfam" id="PF02518">
    <property type="entry name" value="HATPase_c"/>
    <property type="match status" value="1"/>
</dbReference>
<name>A0A172ZLW4_9BACL</name>
<evidence type="ECO:0000256" key="9">
    <source>
        <dbReference type="SAM" id="Phobius"/>
    </source>
</evidence>
<dbReference type="SMART" id="SM00388">
    <property type="entry name" value="HisKA"/>
    <property type="match status" value="1"/>
</dbReference>
<dbReference type="InterPro" id="IPR003661">
    <property type="entry name" value="HisK_dim/P_dom"/>
</dbReference>
<keyword evidence="4" id="KW-0808">Transferase</keyword>
<gene>
    <name evidence="12" type="ORF">AR543_05355</name>
</gene>
<evidence type="ECO:0000313" key="12">
    <source>
        <dbReference type="EMBL" id="ANF98644.1"/>
    </source>
</evidence>
<dbReference type="Proteomes" id="UP000078148">
    <property type="component" value="Chromosome"/>
</dbReference>
<evidence type="ECO:0000256" key="1">
    <source>
        <dbReference type="ARBA" id="ARBA00000085"/>
    </source>
</evidence>
<dbReference type="Gene3D" id="1.10.287.130">
    <property type="match status" value="1"/>
</dbReference>
<keyword evidence="5" id="KW-0547">Nucleotide-binding</keyword>
<feature type="transmembrane region" description="Helical" evidence="9">
    <location>
        <begin position="114"/>
        <end position="134"/>
    </location>
</feature>
<dbReference type="SMART" id="SM00091">
    <property type="entry name" value="PAS"/>
    <property type="match status" value="1"/>
</dbReference>
<dbReference type="SMART" id="SM00387">
    <property type="entry name" value="HATPase_c"/>
    <property type="match status" value="1"/>
</dbReference>
<dbReference type="InterPro" id="IPR003594">
    <property type="entry name" value="HATPase_dom"/>
</dbReference>
<evidence type="ECO:0000256" key="5">
    <source>
        <dbReference type="ARBA" id="ARBA00022741"/>
    </source>
</evidence>
<proteinExistence type="predicted"/>
<evidence type="ECO:0000259" key="10">
    <source>
        <dbReference type="PROSITE" id="PS50109"/>
    </source>
</evidence>
<dbReference type="InterPro" id="IPR035965">
    <property type="entry name" value="PAS-like_dom_sf"/>
</dbReference>
<dbReference type="STRING" id="1616788.AR543_05355"/>
<evidence type="ECO:0000256" key="6">
    <source>
        <dbReference type="ARBA" id="ARBA00022777"/>
    </source>
</evidence>
<keyword evidence="3" id="KW-0597">Phosphoprotein</keyword>
<dbReference type="Gene3D" id="3.30.565.10">
    <property type="entry name" value="Histidine kinase-like ATPase, C-terminal domain"/>
    <property type="match status" value="1"/>
</dbReference>
<dbReference type="Gene3D" id="3.30.450.20">
    <property type="entry name" value="PAS domain"/>
    <property type="match status" value="1"/>
</dbReference>
<keyword evidence="9" id="KW-0472">Membrane</keyword>
<dbReference type="EC" id="2.7.13.3" evidence="2"/>
<accession>A0A172ZLW4</accession>
<keyword evidence="8" id="KW-0902">Two-component regulatory system</keyword>
<keyword evidence="6" id="KW-0418">Kinase</keyword>